<evidence type="ECO:0000313" key="3">
    <source>
        <dbReference type="Proteomes" id="UP000078542"/>
    </source>
</evidence>
<proteinExistence type="predicted"/>
<organism evidence="2 3">
    <name type="scientific">Cyphomyrmex costatus</name>
    <dbReference type="NCBI Taxonomy" id="456900"/>
    <lineage>
        <taxon>Eukaryota</taxon>
        <taxon>Metazoa</taxon>
        <taxon>Ecdysozoa</taxon>
        <taxon>Arthropoda</taxon>
        <taxon>Hexapoda</taxon>
        <taxon>Insecta</taxon>
        <taxon>Pterygota</taxon>
        <taxon>Neoptera</taxon>
        <taxon>Endopterygota</taxon>
        <taxon>Hymenoptera</taxon>
        <taxon>Apocrita</taxon>
        <taxon>Aculeata</taxon>
        <taxon>Formicoidea</taxon>
        <taxon>Formicidae</taxon>
        <taxon>Myrmicinae</taxon>
        <taxon>Cyphomyrmex</taxon>
    </lineage>
</organism>
<gene>
    <name evidence="2" type="ORF">ALC62_03490</name>
</gene>
<dbReference type="AlphaFoldDB" id="A0A151ILE0"/>
<keyword evidence="3" id="KW-1185">Reference proteome</keyword>
<evidence type="ECO:0000313" key="2">
    <source>
        <dbReference type="EMBL" id="KYN05572.1"/>
    </source>
</evidence>
<protein>
    <submittedName>
        <fullName evidence="2">Uncharacterized protein</fullName>
    </submittedName>
</protein>
<reference evidence="2 3" key="1">
    <citation type="submission" date="2016-03" db="EMBL/GenBank/DDBJ databases">
        <title>Cyphomyrmex costatus WGS genome.</title>
        <authorList>
            <person name="Nygaard S."/>
            <person name="Hu H."/>
            <person name="Boomsma J."/>
            <person name="Zhang G."/>
        </authorList>
    </citation>
    <scope>NUCLEOTIDE SEQUENCE [LARGE SCALE GENOMIC DNA]</scope>
    <source>
        <strain evidence="2">MS0001</strain>
        <tissue evidence="2">Whole body</tissue>
    </source>
</reference>
<feature type="region of interest" description="Disordered" evidence="1">
    <location>
        <begin position="147"/>
        <end position="169"/>
    </location>
</feature>
<dbReference type="EMBL" id="KQ977120">
    <property type="protein sequence ID" value="KYN05572.1"/>
    <property type="molecule type" value="Genomic_DNA"/>
</dbReference>
<evidence type="ECO:0000256" key="1">
    <source>
        <dbReference type="SAM" id="MobiDB-lite"/>
    </source>
</evidence>
<dbReference type="Proteomes" id="UP000078542">
    <property type="component" value="Unassembled WGS sequence"/>
</dbReference>
<name>A0A151ILE0_9HYME</name>
<sequence length="169" mass="19097">MINCRWGVNQLGIFAWRENVRNPDIVVHAENIATDVLFGLGYPGRRRGGSDWCAGQEAAREWWIETKRRLRNPVAVAVRDEDRSELRDPPALRVVIIINLSGVTASHYCDSLSTLTKVLKRVMTDPSIKSRHRKNKSRQMTMMMTPVKAQDDSAVAPRRAPQGTASMSR</sequence>
<accession>A0A151ILE0</accession>